<evidence type="ECO:0000256" key="4">
    <source>
        <dbReference type="ARBA" id="ARBA00023136"/>
    </source>
</evidence>
<evidence type="ECO:0000256" key="2">
    <source>
        <dbReference type="ARBA" id="ARBA00006275"/>
    </source>
</evidence>
<dbReference type="InterPro" id="IPR033985">
    <property type="entry name" value="SusD-like_N"/>
</dbReference>
<dbReference type="InterPro" id="IPR012944">
    <property type="entry name" value="SusD_RagB_dom"/>
</dbReference>
<evidence type="ECO:0000259" key="8">
    <source>
        <dbReference type="Pfam" id="PF14322"/>
    </source>
</evidence>
<comment type="similarity">
    <text evidence="2">Belongs to the SusD family.</text>
</comment>
<sequence>MQNRKAFLSIVPLCLCMLLLLSACRKFLDQPAGTTVINPSTIKDLQEMLNHDSIALCNFILADIMSDDMKISDNALQLDTSSYYARTYLWGKDIWNSGDPDFIYNSAYRRILQMNIILNKIDAVEGSAQQKNIPRAQAQINRAWYYLQLANLYGPHYQSTTAAADLSVPLILQPDAGTLPARATVQDVYNQILKDLNAAVSNPDLPDMGATIVQPGKAAALALLARTYLYMGNYQQAEEAAHRSLVMRNELLDYNVHFIPTTSLLDLSKNPETLMGKLRMDYSGFYSKYTSSFFISKTLGDLFDTNDNRLIKFFKQDGDVYILNWIDGGQDLTYMYFNYSIGVPEVLLTEAECLARRGDTAGALALVNRLRQNRLIQYTPIEGATDVLATVLQERRRELFYHGGLRLFDLKRLNRDPRFAQTLQRTADDGSTVLAVLEPGAPRYLMQFSPLIIANNPHMIQNPR</sequence>
<gene>
    <name evidence="9" type="ORF">LQ567_23070</name>
</gene>
<dbReference type="SUPFAM" id="SSF48452">
    <property type="entry name" value="TPR-like"/>
    <property type="match status" value="1"/>
</dbReference>
<feature type="signal peptide" evidence="6">
    <location>
        <begin position="1"/>
        <end position="23"/>
    </location>
</feature>
<feature type="domain" description="SusD-like N-terminal" evidence="8">
    <location>
        <begin position="39"/>
        <end position="229"/>
    </location>
</feature>
<dbReference type="RefSeq" id="WP_231008238.1">
    <property type="nucleotide sequence ID" value="NZ_JAJNEC010000007.1"/>
</dbReference>
<name>A0ABS8PX93_9BACT</name>
<organism evidence="9 10">
    <name type="scientific">Niabella pedocola</name>
    <dbReference type="NCBI Taxonomy" id="1752077"/>
    <lineage>
        <taxon>Bacteria</taxon>
        <taxon>Pseudomonadati</taxon>
        <taxon>Bacteroidota</taxon>
        <taxon>Chitinophagia</taxon>
        <taxon>Chitinophagales</taxon>
        <taxon>Chitinophagaceae</taxon>
        <taxon>Niabella</taxon>
    </lineage>
</organism>
<dbReference type="Proteomes" id="UP001199816">
    <property type="component" value="Unassembled WGS sequence"/>
</dbReference>
<dbReference type="InterPro" id="IPR011990">
    <property type="entry name" value="TPR-like_helical_dom_sf"/>
</dbReference>
<evidence type="ECO:0000259" key="7">
    <source>
        <dbReference type="Pfam" id="PF07980"/>
    </source>
</evidence>
<comment type="caution">
    <text evidence="9">The sequence shown here is derived from an EMBL/GenBank/DDBJ whole genome shotgun (WGS) entry which is preliminary data.</text>
</comment>
<evidence type="ECO:0000256" key="1">
    <source>
        <dbReference type="ARBA" id="ARBA00004442"/>
    </source>
</evidence>
<evidence type="ECO:0000313" key="10">
    <source>
        <dbReference type="Proteomes" id="UP001199816"/>
    </source>
</evidence>
<protein>
    <submittedName>
        <fullName evidence="9">RagB/SusD family nutrient uptake outer membrane protein</fullName>
    </submittedName>
</protein>
<evidence type="ECO:0000256" key="6">
    <source>
        <dbReference type="SAM" id="SignalP"/>
    </source>
</evidence>
<feature type="chain" id="PRO_5047449475" evidence="6">
    <location>
        <begin position="24"/>
        <end position="464"/>
    </location>
</feature>
<keyword evidence="5" id="KW-0998">Cell outer membrane</keyword>
<keyword evidence="10" id="KW-1185">Reference proteome</keyword>
<dbReference type="EMBL" id="JAJNEC010000007">
    <property type="protein sequence ID" value="MCD2425685.1"/>
    <property type="molecule type" value="Genomic_DNA"/>
</dbReference>
<dbReference type="PROSITE" id="PS51257">
    <property type="entry name" value="PROKAR_LIPOPROTEIN"/>
    <property type="match status" value="1"/>
</dbReference>
<accession>A0ABS8PX93</accession>
<evidence type="ECO:0000256" key="5">
    <source>
        <dbReference type="ARBA" id="ARBA00023237"/>
    </source>
</evidence>
<keyword evidence="4" id="KW-0472">Membrane</keyword>
<comment type="subcellular location">
    <subcellularLocation>
        <location evidence="1">Cell outer membrane</location>
    </subcellularLocation>
</comment>
<dbReference type="Pfam" id="PF14322">
    <property type="entry name" value="SusD-like_3"/>
    <property type="match status" value="1"/>
</dbReference>
<proteinExistence type="inferred from homology"/>
<dbReference type="Pfam" id="PF07980">
    <property type="entry name" value="SusD_RagB"/>
    <property type="match status" value="1"/>
</dbReference>
<feature type="domain" description="RagB/SusD" evidence="7">
    <location>
        <begin position="345"/>
        <end position="420"/>
    </location>
</feature>
<evidence type="ECO:0000256" key="3">
    <source>
        <dbReference type="ARBA" id="ARBA00022729"/>
    </source>
</evidence>
<dbReference type="Gene3D" id="1.25.40.390">
    <property type="match status" value="1"/>
</dbReference>
<keyword evidence="3 6" id="KW-0732">Signal</keyword>
<reference evidence="9 10" key="1">
    <citation type="submission" date="2021-11" db="EMBL/GenBank/DDBJ databases">
        <title>Genomic of Niabella pedocola.</title>
        <authorList>
            <person name="Wu T."/>
        </authorList>
    </citation>
    <scope>NUCLEOTIDE SEQUENCE [LARGE SCALE GENOMIC DNA]</scope>
    <source>
        <strain evidence="9 10">JCM 31011</strain>
    </source>
</reference>
<evidence type="ECO:0000313" key="9">
    <source>
        <dbReference type="EMBL" id="MCD2425685.1"/>
    </source>
</evidence>